<dbReference type="EMBL" id="DMAN01000166">
    <property type="protein sequence ID" value="HAE27022.1"/>
    <property type="molecule type" value="Genomic_DNA"/>
</dbReference>
<feature type="transmembrane region" description="Helical" evidence="1">
    <location>
        <begin position="57"/>
        <end position="77"/>
    </location>
</feature>
<accession>A0A3B9GX77</accession>
<dbReference type="AlphaFoldDB" id="A0A3B9GX77"/>
<proteinExistence type="predicted"/>
<reference evidence="2 3" key="1">
    <citation type="journal article" date="2018" name="Nat. Biotechnol.">
        <title>A standardized bacterial taxonomy based on genome phylogeny substantially revises the tree of life.</title>
        <authorList>
            <person name="Parks D.H."/>
            <person name="Chuvochina M."/>
            <person name="Waite D.W."/>
            <person name="Rinke C."/>
            <person name="Skarshewski A."/>
            <person name="Chaumeil P.A."/>
            <person name="Hugenholtz P."/>
        </authorList>
    </citation>
    <scope>NUCLEOTIDE SEQUENCE [LARGE SCALE GENOMIC DNA]</scope>
    <source>
        <strain evidence="2">UBA8733</strain>
    </source>
</reference>
<comment type="caution">
    <text evidence="2">The sequence shown here is derived from an EMBL/GenBank/DDBJ whole genome shotgun (WGS) entry which is preliminary data.</text>
</comment>
<evidence type="ECO:0000313" key="3">
    <source>
        <dbReference type="Proteomes" id="UP000259610"/>
    </source>
</evidence>
<evidence type="ECO:0008006" key="4">
    <source>
        <dbReference type="Google" id="ProtNLM"/>
    </source>
</evidence>
<gene>
    <name evidence="2" type="ORF">DCG58_07675</name>
</gene>
<keyword evidence="1" id="KW-0472">Membrane</keyword>
<feature type="transmembrane region" description="Helical" evidence="1">
    <location>
        <begin position="27"/>
        <end position="45"/>
    </location>
</feature>
<evidence type="ECO:0000313" key="2">
    <source>
        <dbReference type="EMBL" id="HAE27022.1"/>
    </source>
</evidence>
<name>A0A3B9GX77_9PROT</name>
<protein>
    <recommendedName>
        <fullName evidence="4">DUF1049 domain-containing protein</fullName>
    </recommendedName>
</protein>
<keyword evidence="1" id="KW-1133">Transmembrane helix</keyword>
<dbReference type="RefSeq" id="WP_272987977.1">
    <property type="nucleotide sequence ID" value="NZ_CAJWRG010000122.1"/>
</dbReference>
<organism evidence="2 3">
    <name type="scientific">Hyphomonas adhaerens</name>
    <dbReference type="NCBI Taxonomy" id="81029"/>
    <lineage>
        <taxon>Bacteria</taxon>
        <taxon>Pseudomonadati</taxon>
        <taxon>Pseudomonadota</taxon>
        <taxon>Alphaproteobacteria</taxon>
        <taxon>Hyphomonadales</taxon>
        <taxon>Hyphomonadaceae</taxon>
        <taxon>Hyphomonas</taxon>
    </lineage>
</organism>
<dbReference type="Proteomes" id="UP000259610">
    <property type="component" value="Unassembled WGS sequence"/>
</dbReference>
<evidence type="ECO:0000256" key="1">
    <source>
        <dbReference type="SAM" id="Phobius"/>
    </source>
</evidence>
<sequence length="137" mass="15461">MGQEEDKAGRDDDEDFGTVHLRFRVKAITVLGMIGAVCAFIVMRWEQVEPILNSPIMPVITILVCLFLGGVVVYWLAALPAIRRGSRAEGVIRGLREREREFFDTIGDMKAMIASLETEVKHLKEYVERLEGSPKKL</sequence>
<keyword evidence="1" id="KW-0812">Transmembrane</keyword>